<evidence type="ECO:0000313" key="2">
    <source>
        <dbReference type="EMBL" id="PXW63552.1"/>
    </source>
</evidence>
<keyword evidence="3" id="KW-1185">Reference proteome</keyword>
<dbReference type="PIRSF" id="PIRSF016789">
    <property type="entry name" value="DUF454"/>
    <property type="match status" value="1"/>
</dbReference>
<keyword evidence="1" id="KW-0472">Membrane</keyword>
<sequence>MIRGVYLALGLFFMVLGFVGAFLPVLPTTPFLILAASCFARSSRRLERWLIEHPWFGPMLQEWRLRGAIPRRAKFMALAGMTAGFLLFLTGSEPSPVLTAAVAILMLCGLAYVFSRPS</sequence>
<evidence type="ECO:0000256" key="1">
    <source>
        <dbReference type="SAM" id="Phobius"/>
    </source>
</evidence>
<dbReference type="Proteomes" id="UP000248021">
    <property type="component" value="Unassembled WGS sequence"/>
</dbReference>
<dbReference type="AlphaFoldDB" id="A0A2V3UE71"/>
<dbReference type="PANTHER" id="PTHR35813">
    <property type="entry name" value="INNER MEMBRANE PROTEIN YBAN"/>
    <property type="match status" value="1"/>
</dbReference>
<dbReference type="GO" id="GO:0005886">
    <property type="term" value="C:plasma membrane"/>
    <property type="evidence" value="ECO:0007669"/>
    <property type="project" value="TreeGrafter"/>
</dbReference>
<evidence type="ECO:0000313" key="3">
    <source>
        <dbReference type="Proteomes" id="UP000248021"/>
    </source>
</evidence>
<organism evidence="2 3">
    <name type="scientific">Chelatococcus asaccharovorans</name>
    <dbReference type="NCBI Taxonomy" id="28210"/>
    <lineage>
        <taxon>Bacteria</taxon>
        <taxon>Pseudomonadati</taxon>
        <taxon>Pseudomonadota</taxon>
        <taxon>Alphaproteobacteria</taxon>
        <taxon>Hyphomicrobiales</taxon>
        <taxon>Chelatococcaceae</taxon>
        <taxon>Chelatococcus</taxon>
    </lineage>
</organism>
<comment type="caution">
    <text evidence="2">The sequence shown here is derived from an EMBL/GenBank/DDBJ whole genome shotgun (WGS) entry which is preliminary data.</text>
</comment>
<reference evidence="2 3" key="1">
    <citation type="submission" date="2018-05" db="EMBL/GenBank/DDBJ databases">
        <title>Genomic Encyclopedia of Type Strains, Phase IV (KMG-IV): sequencing the most valuable type-strain genomes for metagenomic binning, comparative biology and taxonomic classification.</title>
        <authorList>
            <person name="Goeker M."/>
        </authorList>
    </citation>
    <scope>NUCLEOTIDE SEQUENCE [LARGE SCALE GENOMIC DNA]</scope>
    <source>
        <strain evidence="2 3">DSM 6462</strain>
    </source>
</reference>
<feature type="transmembrane region" description="Helical" evidence="1">
    <location>
        <begin position="97"/>
        <end position="115"/>
    </location>
</feature>
<accession>A0A2V3UE71</accession>
<feature type="transmembrane region" description="Helical" evidence="1">
    <location>
        <begin position="73"/>
        <end position="91"/>
    </location>
</feature>
<proteinExistence type="predicted"/>
<dbReference type="EMBL" id="QJJK01000002">
    <property type="protein sequence ID" value="PXW63552.1"/>
    <property type="molecule type" value="Genomic_DNA"/>
</dbReference>
<keyword evidence="1" id="KW-0812">Transmembrane</keyword>
<name>A0A2V3UE71_9HYPH</name>
<keyword evidence="1" id="KW-1133">Transmembrane helix</keyword>
<dbReference type="Pfam" id="PF04304">
    <property type="entry name" value="DUF454"/>
    <property type="match status" value="1"/>
</dbReference>
<protein>
    <recommendedName>
        <fullName evidence="4">Inner membrane protein</fullName>
    </recommendedName>
</protein>
<feature type="transmembrane region" description="Helical" evidence="1">
    <location>
        <begin position="6"/>
        <end position="39"/>
    </location>
</feature>
<evidence type="ECO:0008006" key="4">
    <source>
        <dbReference type="Google" id="ProtNLM"/>
    </source>
</evidence>
<dbReference type="InterPro" id="IPR007401">
    <property type="entry name" value="DUF454"/>
</dbReference>
<gene>
    <name evidence="2" type="ORF">C7450_102468</name>
</gene>
<dbReference type="PANTHER" id="PTHR35813:SF1">
    <property type="entry name" value="INNER MEMBRANE PROTEIN YBAN"/>
    <property type="match status" value="1"/>
</dbReference>